<reference evidence="9" key="1">
    <citation type="submission" date="2016-10" db="EMBL/GenBank/DDBJ databases">
        <authorList>
            <person name="Varghese N."/>
        </authorList>
    </citation>
    <scope>NUCLEOTIDE SEQUENCE [LARGE SCALE GENOMIC DNA]</scope>
    <source>
        <strain evidence="9">DSM 45096 / BCRC 16803 / CGMCC 4.1857 / CIP 109030 / JCM 12277 / KCTC 19219 / NBRC 100920 / 33214</strain>
    </source>
</reference>
<feature type="domain" description="ABC transmembrane type-2" evidence="7">
    <location>
        <begin position="27"/>
        <end position="260"/>
    </location>
</feature>
<accession>A0A1H7PP73</accession>
<gene>
    <name evidence="8" type="ORF">SAMN05414137_10854</name>
</gene>
<dbReference type="GO" id="GO:0043190">
    <property type="term" value="C:ATP-binding cassette (ABC) transporter complex"/>
    <property type="evidence" value="ECO:0007669"/>
    <property type="project" value="InterPro"/>
</dbReference>
<proteinExistence type="inferred from homology"/>
<protein>
    <recommendedName>
        <fullName evidence="6">Transport permease protein</fullName>
    </recommendedName>
</protein>
<feature type="transmembrane region" description="Helical" evidence="6">
    <location>
        <begin position="25"/>
        <end position="51"/>
    </location>
</feature>
<keyword evidence="6" id="KW-1003">Cell membrane</keyword>
<name>A0A1H7PP73_STRJI</name>
<dbReference type="RefSeq" id="WP_042447796.1">
    <property type="nucleotide sequence ID" value="NZ_BBPN01000013.1"/>
</dbReference>
<dbReference type="OrthoDB" id="670210at2"/>
<feature type="transmembrane region" description="Helical" evidence="6">
    <location>
        <begin position="114"/>
        <end position="139"/>
    </location>
</feature>
<organism evidence="8 9">
    <name type="scientific">Streptacidiphilus jiangxiensis</name>
    <dbReference type="NCBI Taxonomy" id="235985"/>
    <lineage>
        <taxon>Bacteria</taxon>
        <taxon>Bacillati</taxon>
        <taxon>Actinomycetota</taxon>
        <taxon>Actinomycetes</taxon>
        <taxon>Kitasatosporales</taxon>
        <taxon>Streptomycetaceae</taxon>
        <taxon>Streptacidiphilus</taxon>
    </lineage>
</organism>
<comment type="subcellular location">
    <subcellularLocation>
        <location evidence="6">Cell membrane</location>
        <topology evidence="6">Multi-pass membrane protein</topology>
    </subcellularLocation>
    <subcellularLocation>
        <location evidence="1">Membrane</location>
        <topology evidence="1">Multi-pass membrane protein</topology>
    </subcellularLocation>
</comment>
<dbReference type="GO" id="GO:0046677">
    <property type="term" value="P:response to antibiotic"/>
    <property type="evidence" value="ECO:0007669"/>
    <property type="project" value="UniProtKB-KW"/>
</dbReference>
<dbReference type="EMBL" id="FOAZ01000008">
    <property type="protein sequence ID" value="SEL37572.1"/>
    <property type="molecule type" value="Genomic_DNA"/>
</dbReference>
<dbReference type="eggNOG" id="COG0842">
    <property type="taxonomic scope" value="Bacteria"/>
</dbReference>
<evidence type="ECO:0000256" key="2">
    <source>
        <dbReference type="ARBA" id="ARBA00022692"/>
    </source>
</evidence>
<keyword evidence="6" id="KW-0813">Transport</keyword>
<evidence type="ECO:0000259" key="7">
    <source>
        <dbReference type="PROSITE" id="PS51012"/>
    </source>
</evidence>
<sequence length="268" mass="27990">MSTLSYALTDSTTMLRRNLRHALRYPGMTISVIGGPVIMLLLFNYVFGGVIGHGMAVGAGTAPHHGSYLNYLVPGILLMTIASGSMPVAVAVCTDMREGIVARFRTMPISRASVLTGHVVGNVLVTMASAVLVVGVALALGFRSGASLLEWVAAFGLTALVTLAVTWLGVGLGLASPTPEGASNAVLPISLLLPFLSSAFVPINSLPTGLAQFAEYQPFTAFIETMRGLLLGSPIGHNGILAVAWAVVIGFGGYAWSKKLFHRDPVAR</sequence>
<evidence type="ECO:0000256" key="3">
    <source>
        <dbReference type="ARBA" id="ARBA00022989"/>
    </source>
</evidence>
<keyword evidence="4 6" id="KW-0472">Membrane</keyword>
<dbReference type="PANTHER" id="PTHR43229:SF2">
    <property type="entry name" value="NODULATION PROTEIN J"/>
    <property type="match status" value="1"/>
</dbReference>
<keyword evidence="2 6" id="KW-0812">Transmembrane</keyword>
<evidence type="ECO:0000256" key="4">
    <source>
        <dbReference type="ARBA" id="ARBA00023136"/>
    </source>
</evidence>
<keyword evidence="9" id="KW-1185">Reference proteome</keyword>
<feature type="transmembrane region" description="Helical" evidence="6">
    <location>
        <begin position="71"/>
        <end position="93"/>
    </location>
</feature>
<dbReference type="InterPro" id="IPR000412">
    <property type="entry name" value="ABC_2_transport"/>
</dbReference>
<comment type="similarity">
    <text evidence="6">Belongs to the ABC-2 integral membrane protein family.</text>
</comment>
<dbReference type="InterPro" id="IPR047817">
    <property type="entry name" value="ABC2_TM_bact-type"/>
</dbReference>
<dbReference type="Proteomes" id="UP000183015">
    <property type="component" value="Unassembled WGS sequence"/>
</dbReference>
<evidence type="ECO:0000256" key="6">
    <source>
        <dbReference type="RuleBase" id="RU361157"/>
    </source>
</evidence>
<keyword evidence="5" id="KW-0046">Antibiotic resistance</keyword>
<dbReference type="Pfam" id="PF01061">
    <property type="entry name" value="ABC2_membrane"/>
    <property type="match status" value="1"/>
</dbReference>
<evidence type="ECO:0000256" key="1">
    <source>
        <dbReference type="ARBA" id="ARBA00004141"/>
    </source>
</evidence>
<feature type="transmembrane region" description="Helical" evidence="6">
    <location>
        <begin position="185"/>
        <end position="203"/>
    </location>
</feature>
<dbReference type="InterPro" id="IPR013525">
    <property type="entry name" value="ABC2_TM"/>
</dbReference>
<dbReference type="PANTHER" id="PTHR43229">
    <property type="entry name" value="NODULATION PROTEIN J"/>
    <property type="match status" value="1"/>
</dbReference>
<dbReference type="InterPro" id="IPR051784">
    <property type="entry name" value="Nod_factor_ABC_transporter"/>
</dbReference>
<feature type="transmembrane region" description="Helical" evidence="6">
    <location>
        <begin position="151"/>
        <end position="173"/>
    </location>
</feature>
<feature type="transmembrane region" description="Helical" evidence="6">
    <location>
        <begin position="235"/>
        <end position="256"/>
    </location>
</feature>
<dbReference type="STRING" id="235985.SAMN05414137_10854"/>
<evidence type="ECO:0000313" key="8">
    <source>
        <dbReference type="EMBL" id="SEL37572.1"/>
    </source>
</evidence>
<evidence type="ECO:0000256" key="5">
    <source>
        <dbReference type="ARBA" id="ARBA00023251"/>
    </source>
</evidence>
<evidence type="ECO:0000313" key="9">
    <source>
        <dbReference type="Proteomes" id="UP000183015"/>
    </source>
</evidence>
<dbReference type="PIRSF" id="PIRSF006648">
    <property type="entry name" value="DrrB"/>
    <property type="match status" value="1"/>
</dbReference>
<keyword evidence="3 6" id="KW-1133">Transmembrane helix</keyword>
<dbReference type="PROSITE" id="PS51012">
    <property type="entry name" value="ABC_TM2"/>
    <property type="match status" value="1"/>
</dbReference>
<dbReference type="GO" id="GO:0140359">
    <property type="term" value="F:ABC-type transporter activity"/>
    <property type="evidence" value="ECO:0007669"/>
    <property type="project" value="InterPro"/>
</dbReference>
<dbReference type="AlphaFoldDB" id="A0A1H7PP73"/>